<name>A0A3E1NN16_9BACT</name>
<sequence length="458" mass="52672">MRNIVEETYDKLINKWGSKEYKGIGTINCVPPIDYCEIISRIISLMRNKNDNIKILIVTDNWKRRTEIVDSLKNHNINIDTINILTHTYVNSRYNYSYDISIVVGVNEWNLSCNTVFNHARFKLMILTEKTIDTSKLTKIYNNIPPINNILNSSGMRAILPVEEHREQILFTSQEDITNYDKYTEFITQTIQVFGNLDNIKCARNGTQDGRSAMQYITEIAEYNGWSADMDMTNPFSKQIDECYNPLVLAERVKTFYNIVRERMLICSDNVCKLERIVEIIKDNPDKRFLIISKRGEYAATVTKYINDKLGEICGDYHDKIEDKVLVDDNGIPVLYKTGSKKGQPRIVKSKAISTLNLKSFNDGLLRVLSIKNNSTDSLEISVDEWILTSSLCDTIDELIYRYNNVNCSQSKLKVHKLYIAGTIEEASLKKEKLSVNHEVIQNVNSDISAQNFDDIVC</sequence>
<protein>
    <recommendedName>
        <fullName evidence="3">SWI2/SNF2 ATPase</fullName>
    </recommendedName>
</protein>
<proteinExistence type="predicted"/>
<evidence type="ECO:0000313" key="2">
    <source>
        <dbReference type="Proteomes" id="UP000261174"/>
    </source>
</evidence>
<keyword evidence="2" id="KW-1185">Reference proteome</keyword>
<evidence type="ECO:0008006" key="3">
    <source>
        <dbReference type="Google" id="ProtNLM"/>
    </source>
</evidence>
<dbReference type="EMBL" id="QTJV01000024">
    <property type="protein sequence ID" value="RFM29287.1"/>
    <property type="molecule type" value="Genomic_DNA"/>
</dbReference>
<dbReference type="Proteomes" id="UP000261174">
    <property type="component" value="Unassembled WGS sequence"/>
</dbReference>
<organism evidence="1 2">
    <name type="scientific">Chitinophaga silvisoli</name>
    <dbReference type="NCBI Taxonomy" id="2291814"/>
    <lineage>
        <taxon>Bacteria</taxon>
        <taxon>Pseudomonadati</taxon>
        <taxon>Bacteroidota</taxon>
        <taxon>Chitinophagia</taxon>
        <taxon>Chitinophagales</taxon>
        <taxon>Chitinophagaceae</taxon>
        <taxon>Chitinophaga</taxon>
    </lineage>
</organism>
<accession>A0A3E1NN16</accession>
<comment type="caution">
    <text evidence="1">The sequence shown here is derived from an EMBL/GenBank/DDBJ whole genome shotgun (WGS) entry which is preliminary data.</text>
</comment>
<dbReference type="RefSeq" id="WP_116857779.1">
    <property type="nucleotide sequence ID" value="NZ_QTJV01000024.1"/>
</dbReference>
<evidence type="ECO:0000313" key="1">
    <source>
        <dbReference type="EMBL" id="RFM29287.1"/>
    </source>
</evidence>
<gene>
    <name evidence="1" type="ORF">DXN04_33455</name>
</gene>
<dbReference type="AlphaFoldDB" id="A0A3E1NN16"/>
<reference evidence="1 2" key="1">
    <citation type="submission" date="2018-08" db="EMBL/GenBank/DDBJ databases">
        <title>Chitinophaga sp. K20C18050901, a novel bacterium isolated from forest soil.</title>
        <authorList>
            <person name="Wang C."/>
        </authorList>
    </citation>
    <scope>NUCLEOTIDE SEQUENCE [LARGE SCALE GENOMIC DNA]</scope>
    <source>
        <strain evidence="1 2">K20C18050901</strain>
    </source>
</reference>